<dbReference type="SUPFAM" id="SSF161098">
    <property type="entry name" value="MetI-like"/>
    <property type="match status" value="1"/>
</dbReference>
<evidence type="ECO:0000256" key="8">
    <source>
        <dbReference type="SAM" id="MobiDB-lite"/>
    </source>
</evidence>
<keyword evidence="11" id="KW-1185">Reference proteome</keyword>
<gene>
    <name evidence="10" type="ORF">G1H10_14060</name>
</gene>
<dbReference type="InterPro" id="IPR000515">
    <property type="entry name" value="MetI-like"/>
</dbReference>
<feature type="transmembrane region" description="Helical" evidence="7">
    <location>
        <begin position="129"/>
        <end position="152"/>
    </location>
</feature>
<dbReference type="InterPro" id="IPR025966">
    <property type="entry name" value="OppC_N"/>
</dbReference>
<dbReference type="AlphaFoldDB" id="A0A6L9S748"/>
<dbReference type="Pfam" id="PF00528">
    <property type="entry name" value="BPD_transp_1"/>
    <property type="match status" value="1"/>
</dbReference>
<name>A0A6L9S748_9ACTN</name>
<dbReference type="Pfam" id="PF12911">
    <property type="entry name" value="OppC_N"/>
    <property type="match status" value="1"/>
</dbReference>
<keyword evidence="5 7" id="KW-1133">Transmembrane helix</keyword>
<dbReference type="EMBL" id="JAAGOA010000009">
    <property type="protein sequence ID" value="NEE01295.1"/>
    <property type="molecule type" value="Genomic_DNA"/>
</dbReference>
<dbReference type="GO" id="GO:0005886">
    <property type="term" value="C:plasma membrane"/>
    <property type="evidence" value="ECO:0007669"/>
    <property type="project" value="UniProtKB-SubCell"/>
</dbReference>
<dbReference type="RefSeq" id="WP_163738661.1">
    <property type="nucleotide sequence ID" value="NZ_JAAGOA010000009.1"/>
</dbReference>
<feature type="region of interest" description="Disordered" evidence="8">
    <location>
        <begin position="1"/>
        <end position="32"/>
    </location>
</feature>
<keyword evidence="6 7" id="KW-0472">Membrane</keyword>
<evidence type="ECO:0000256" key="4">
    <source>
        <dbReference type="ARBA" id="ARBA00022692"/>
    </source>
</evidence>
<comment type="caution">
    <text evidence="10">The sequence shown here is derived from an EMBL/GenBank/DDBJ whole genome shotgun (WGS) entry which is preliminary data.</text>
</comment>
<dbReference type="CDD" id="cd06261">
    <property type="entry name" value="TM_PBP2"/>
    <property type="match status" value="1"/>
</dbReference>
<keyword evidence="4 7" id="KW-0812">Transmembrane</keyword>
<comment type="similarity">
    <text evidence="7">Belongs to the binding-protein-dependent transport system permease family.</text>
</comment>
<feature type="transmembrane region" description="Helical" evidence="7">
    <location>
        <begin position="63"/>
        <end position="83"/>
    </location>
</feature>
<comment type="subcellular location">
    <subcellularLocation>
        <location evidence="1 7">Cell membrane</location>
        <topology evidence="1 7">Multi-pass membrane protein</topology>
    </subcellularLocation>
</comment>
<evidence type="ECO:0000256" key="1">
    <source>
        <dbReference type="ARBA" id="ARBA00004651"/>
    </source>
</evidence>
<sequence>MTERQQDSGTEPAYGGDSPTIVDSSTAEEQRTEDVTVAEAGGEIRQASLWSDAWRQLRRSPTFLLGAGLFLIFAVMAVAPQLFTNADPRQVIDLGLSADPPTGDAWFGYDIQGRDYFANVVYGARVSMIVGFSSVLGVLLIGVTMGSLAGFYGGWIDSVLARITDVFYGLPLVLGAFLLLSVMQNRGIAQVSLALAIFGWMTAMRLVRGTVVSVKDADYVQAARALGASTWRILTRHILPNAVAPVLVYATITVGLFIAAEATLSFLGFGLQLPEIAWGLQISAGMGRLRDSAHLVFFPSIFLSLMVLSFILMGDALRDALDPKLR</sequence>
<feature type="transmembrane region" description="Helical" evidence="7">
    <location>
        <begin position="188"/>
        <end position="207"/>
    </location>
</feature>
<organism evidence="10 11">
    <name type="scientific">Phytoactinopolyspora halotolerans</name>
    <dbReference type="NCBI Taxonomy" id="1981512"/>
    <lineage>
        <taxon>Bacteria</taxon>
        <taxon>Bacillati</taxon>
        <taxon>Actinomycetota</taxon>
        <taxon>Actinomycetes</taxon>
        <taxon>Jiangellales</taxon>
        <taxon>Jiangellaceae</taxon>
        <taxon>Phytoactinopolyspora</taxon>
    </lineage>
</organism>
<accession>A0A6L9S748</accession>
<evidence type="ECO:0000256" key="3">
    <source>
        <dbReference type="ARBA" id="ARBA00022475"/>
    </source>
</evidence>
<evidence type="ECO:0000259" key="9">
    <source>
        <dbReference type="PROSITE" id="PS50928"/>
    </source>
</evidence>
<feature type="transmembrane region" description="Helical" evidence="7">
    <location>
        <begin position="159"/>
        <end position="182"/>
    </location>
</feature>
<keyword evidence="3" id="KW-1003">Cell membrane</keyword>
<dbReference type="PANTHER" id="PTHR43386">
    <property type="entry name" value="OLIGOPEPTIDE TRANSPORT SYSTEM PERMEASE PROTEIN APPC"/>
    <property type="match status" value="1"/>
</dbReference>
<dbReference type="InterPro" id="IPR035906">
    <property type="entry name" value="MetI-like_sf"/>
</dbReference>
<dbReference type="PROSITE" id="PS50928">
    <property type="entry name" value="ABC_TM1"/>
    <property type="match status" value="1"/>
</dbReference>
<dbReference type="Gene3D" id="1.10.3720.10">
    <property type="entry name" value="MetI-like"/>
    <property type="match status" value="1"/>
</dbReference>
<feature type="transmembrane region" description="Helical" evidence="7">
    <location>
        <begin position="246"/>
        <end position="273"/>
    </location>
</feature>
<dbReference type="PANTHER" id="PTHR43386:SF6">
    <property type="entry name" value="ABC TRANSPORTER PERMEASE PROTEIN"/>
    <property type="match status" value="1"/>
</dbReference>
<evidence type="ECO:0000313" key="11">
    <source>
        <dbReference type="Proteomes" id="UP000475214"/>
    </source>
</evidence>
<evidence type="ECO:0000313" key="10">
    <source>
        <dbReference type="EMBL" id="NEE01295.1"/>
    </source>
</evidence>
<reference evidence="10 11" key="1">
    <citation type="submission" date="2020-02" db="EMBL/GenBank/DDBJ databases">
        <authorList>
            <person name="Li X.-J."/>
            <person name="Han X.-M."/>
        </authorList>
    </citation>
    <scope>NUCLEOTIDE SEQUENCE [LARGE SCALE GENOMIC DNA]</scope>
    <source>
        <strain evidence="10 11">CCTCC AB 2017055</strain>
    </source>
</reference>
<protein>
    <submittedName>
        <fullName evidence="10">ABC transporter permease</fullName>
    </submittedName>
</protein>
<dbReference type="InterPro" id="IPR050366">
    <property type="entry name" value="BP-dependent_transpt_permease"/>
</dbReference>
<dbReference type="Proteomes" id="UP000475214">
    <property type="component" value="Unassembled WGS sequence"/>
</dbReference>
<evidence type="ECO:0000256" key="5">
    <source>
        <dbReference type="ARBA" id="ARBA00022989"/>
    </source>
</evidence>
<evidence type="ECO:0000256" key="7">
    <source>
        <dbReference type="RuleBase" id="RU363032"/>
    </source>
</evidence>
<feature type="transmembrane region" description="Helical" evidence="7">
    <location>
        <begin position="293"/>
        <end position="317"/>
    </location>
</feature>
<dbReference type="GO" id="GO:0055085">
    <property type="term" value="P:transmembrane transport"/>
    <property type="evidence" value="ECO:0007669"/>
    <property type="project" value="InterPro"/>
</dbReference>
<proteinExistence type="inferred from homology"/>
<feature type="domain" description="ABC transmembrane type-1" evidence="9">
    <location>
        <begin position="124"/>
        <end position="314"/>
    </location>
</feature>
<evidence type="ECO:0000256" key="2">
    <source>
        <dbReference type="ARBA" id="ARBA00022448"/>
    </source>
</evidence>
<keyword evidence="2 7" id="KW-0813">Transport</keyword>
<evidence type="ECO:0000256" key="6">
    <source>
        <dbReference type="ARBA" id="ARBA00023136"/>
    </source>
</evidence>